<dbReference type="Gene3D" id="3.40.50.2300">
    <property type="match status" value="1"/>
</dbReference>
<evidence type="ECO:0000313" key="3">
    <source>
        <dbReference type="EMBL" id="MBB4657611.1"/>
    </source>
</evidence>
<dbReference type="Proteomes" id="UP000563524">
    <property type="component" value="Unassembled WGS sequence"/>
</dbReference>
<evidence type="ECO:0000313" key="4">
    <source>
        <dbReference type="Proteomes" id="UP000563524"/>
    </source>
</evidence>
<proteinExistence type="predicted"/>
<name>A0A840I002_9PROT</name>
<reference evidence="3 4" key="1">
    <citation type="submission" date="2020-08" db="EMBL/GenBank/DDBJ databases">
        <title>Genomic Encyclopedia of Type Strains, Phase IV (KMG-IV): sequencing the most valuable type-strain genomes for metagenomic binning, comparative biology and taxonomic classification.</title>
        <authorList>
            <person name="Goeker M."/>
        </authorList>
    </citation>
    <scope>NUCLEOTIDE SEQUENCE [LARGE SCALE GENOMIC DNA]</scope>
    <source>
        <strain evidence="3 4">DSM 102850</strain>
    </source>
</reference>
<dbReference type="GO" id="GO:0000160">
    <property type="term" value="P:phosphorelay signal transduction system"/>
    <property type="evidence" value="ECO:0007669"/>
    <property type="project" value="InterPro"/>
</dbReference>
<keyword evidence="1" id="KW-0597">Phosphoprotein</keyword>
<evidence type="ECO:0000259" key="2">
    <source>
        <dbReference type="PROSITE" id="PS50110"/>
    </source>
</evidence>
<dbReference type="AlphaFoldDB" id="A0A840I002"/>
<feature type="modified residue" description="4-aspartylphosphate" evidence="1">
    <location>
        <position position="79"/>
    </location>
</feature>
<dbReference type="SUPFAM" id="SSF52172">
    <property type="entry name" value="CheY-like"/>
    <property type="match status" value="1"/>
</dbReference>
<dbReference type="RefSeq" id="WP_183814842.1">
    <property type="nucleotide sequence ID" value="NZ_JACHOB010000001.1"/>
</dbReference>
<gene>
    <name evidence="3" type="ORF">GGQ59_000111</name>
</gene>
<accession>A0A840I002</accession>
<dbReference type="PROSITE" id="PS50110">
    <property type="entry name" value="RESPONSE_REGULATORY"/>
    <property type="match status" value="1"/>
</dbReference>
<dbReference type="InterPro" id="IPR011006">
    <property type="entry name" value="CheY-like_superfamily"/>
</dbReference>
<dbReference type="SMART" id="SM00448">
    <property type="entry name" value="REC"/>
    <property type="match status" value="1"/>
</dbReference>
<evidence type="ECO:0000256" key="1">
    <source>
        <dbReference type="PROSITE-ProRule" id="PRU00169"/>
    </source>
</evidence>
<comment type="caution">
    <text evidence="3">The sequence shown here is derived from an EMBL/GenBank/DDBJ whole genome shotgun (WGS) entry which is preliminary data.</text>
</comment>
<dbReference type="GO" id="GO:0003677">
    <property type="term" value="F:DNA binding"/>
    <property type="evidence" value="ECO:0007669"/>
    <property type="project" value="UniProtKB-KW"/>
</dbReference>
<keyword evidence="4" id="KW-1185">Reference proteome</keyword>
<protein>
    <submittedName>
        <fullName evidence="3">DNA-binding response OmpR family regulator</fullName>
    </submittedName>
</protein>
<sequence>MMIAASRLLAPGHVASERTADHKDLLSGLRILVVEDEVLIAVELKAAFVEAGAEVCYARTLARGLAALDGQAFDAAILDVTLSATSTCLPIARALTQLGVPILVHSGDLDRKGELVSEIGAAVLAKPATAAQVLRRLLTVLDA</sequence>
<dbReference type="EMBL" id="JACHOB010000001">
    <property type="protein sequence ID" value="MBB4657611.1"/>
    <property type="molecule type" value="Genomic_DNA"/>
</dbReference>
<feature type="domain" description="Response regulatory" evidence="2">
    <location>
        <begin position="30"/>
        <end position="141"/>
    </location>
</feature>
<keyword evidence="3" id="KW-0238">DNA-binding</keyword>
<dbReference type="InterPro" id="IPR001789">
    <property type="entry name" value="Sig_transdc_resp-reg_receiver"/>
</dbReference>
<organism evidence="3 4">
    <name type="scientific">Parvularcula dongshanensis</name>
    <dbReference type="NCBI Taxonomy" id="1173995"/>
    <lineage>
        <taxon>Bacteria</taxon>
        <taxon>Pseudomonadati</taxon>
        <taxon>Pseudomonadota</taxon>
        <taxon>Alphaproteobacteria</taxon>
        <taxon>Parvularculales</taxon>
        <taxon>Parvularculaceae</taxon>
        <taxon>Parvularcula</taxon>
    </lineage>
</organism>